<dbReference type="InterPro" id="IPR001478">
    <property type="entry name" value="PDZ"/>
</dbReference>
<organism evidence="4 5">
    <name type="scientific">Chungangia koreensis</name>
    <dbReference type="NCBI Taxonomy" id="752657"/>
    <lineage>
        <taxon>Bacteria</taxon>
        <taxon>Bacillati</taxon>
        <taxon>Bacillota</taxon>
        <taxon>Bacilli</taxon>
        <taxon>Lactobacillales</taxon>
        <taxon>Chungangia</taxon>
    </lineage>
</organism>
<dbReference type="PROSITE" id="PS51786">
    <property type="entry name" value="LON_PROTEOLYTIC"/>
    <property type="match status" value="1"/>
</dbReference>
<keyword evidence="1" id="KW-0720">Serine protease</keyword>
<dbReference type="PROSITE" id="PS50106">
    <property type="entry name" value="PDZ"/>
    <property type="match status" value="1"/>
</dbReference>
<gene>
    <name evidence="4" type="ORF">ACFOZY_02600</name>
</gene>
<keyword evidence="1 4" id="KW-0645">Protease</keyword>
<dbReference type="RefSeq" id="WP_378151935.1">
    <property type="nucleotide sequence ID" value="NZ_JBHSEC010000002.1"/>
</dbReference>
<dbReference type="PANTHER" id="PTHR10046">
    <property type="entry name" value="ATP DEPENDENT LON PROTEASE FAMILY MEMBER"/>
    <property type="match status" value="1"/>
</dbReference>
<evidence type="ECO:0000313" key="4">
    <source>
        <dbReference type="EMBL" id="MFC4409321.1"/>
    </source>
</evidence>
<dbReference type="InterPro" id="IPR036034">
    <property type="entry name" value="PDZ_sf"/>
</dbReference>
<dbReference type="Gene3D" id="3.30.230.10">
    <property type="match status" value="1"/>
</dbReference>
<dbReference type="Gene3D" id="2.30.42.10">
    <property type="match status" value="1"/>
</dbReference>
<comment type="similarity">
    <text evidence="1">Belongs to the peptidase S16 family.</text>
</comment>
<dbReference type="InterPro" id="IPR027065">
    <property type="entry name" value="Lon_Prtase"/>
</dbReference>
<feature type="active site" evidence="1">
    <location>
        <position position="233"/>
    </location>
</feature>
<feature type="domain" description="Lon proteolytic" evidence="3">
    <location>
        <begin position="228"/>
        <end position="344"/>
    </location>
</feature>
<dbReference type="InterPro" id="IPR014721">
    <property type="entry name" value="Ribsml_uS5_D2-typ_fold_subgr"/>
</dbReference>
<reference evidence="5" key="1">
    <citation type="journal article" date="2019" name="Int. J. Syst. Evol. Microbiol.">
        <title>The Global Catalogue of Microorganisms (GCM) 10K type strain sequencing project: providing services to taxonomists for standard genome sequencing and annotation.</title>
        <authorList>
            <consortium name="The Broad Institute Genomics Platform"/>
            <consortium name="The Broad Institute Genome Sequencing Center for Infectious Disease"/>
            <person name="Wu L."/>
            <person name="Ma J."/>
        </authorList>
    </citation>
    <scope>NUCLEOTIDE SEQUENCE [LARGE SCALE GENOMIC DNA]</scope>
    <source>
        <strain evidence="5">CCUG 59778</strain>
    </source>
</reference>
<dbReference type="SUPFAM" id="SSF50156">
    <property type="entry name" value="PDZ domain-like"/>
    <property type="match status" value="1"/>
</dbReference>
<dbReference type="Pfam" id="PF13180">
    <property type="entry name" value="PDZ_2"/>
    <property type="match status" value="1"/>
</dbReference>
<protein>
    <recommendedName>
        <fullName evidence="1">endopeptidase La</fullName>
        <ecNumber evidence="1">3.4.21.53</ecNumber>
    </recommendedName>
</protein>
<name>A0ABV8X076_9LACT</name>
<feature type="domain" description="PDZ" evidence="2">
    <location>
        <begin position="100"/>
        <end position="186"/>
    </location>
</feature>
<dbReference type="SUPFAM" id="SSF54211">
    <property type="entry name" value="Ribosomal protein S5 domain 2-like"/>
    <property type="match status" value="1"/>
</dbReference>
<dbReference type="NCBIfam" id="NF041438">
    <property type="entry name" value="SepM_fam_S16"/>
    <property type="match status" value="1"/>
</dbReference>
<dbReference type="SMART" id="SM00228">
    <property type="entry name" value="PDZ"/>
    <property type="match status" value="1"/>
</dbReference>
<evidence type="ECO:0000259" key="2">
    <source>
        <dbReference type="PROSITE" id="PS50106"/>
    </source>
</evidence>
<dbReference type="InterPro" id="IPR020568">
    <property type="entry name" value="Ribosomal_Su5_D2-typ_SF"/>
</dbReference>
<evidence type="ECO:0000313" key="5">
    <source>
        <dbReference type="Proteomes" id="UP001595817"/>
    </source>
</evidence>
<evidence type="ECO:0000256" key="1">
    <source>
        <dbReference type="PROSITE-ProRule" id="PRU01122"/>
    </source>
</evidence>
<evidence type="ECO:0000259" key="3">
    <source>
        <dbReference type="PROSITE" id="PS51786"/>
    </source>
</evidence>
<comment type="catalytic activity">
    <reaction evidence="1">
        <text>Hydrolysis of proteins in presence of ATP.</text>
        <dbReference type="EC" id="3.4.21.53"/>
    </reaction>
</comment>
<dbReference type="Pfam" id="PF05362">
    <property type="entry name" value="Lon_C"/>
    <property type="match status" value="1"/>
</dbReference>
<comment type="caution">
    <text evidence="4">The sequence shown here is derived from an EMBL/GenBank/DDBJ whole genome shotgun (WGS) entry which is preliminary data.</text>
</comment>
<dbReference type="EC" id="3.4.21.53" evidence="1"/>
<dbReference type="Proteomes" id="UP001595817">
    <property type="component" value="Unassembled WGS sequence"/>
</dbReference>
<accession>A0ABV8X076</accession>
<dbReference type="GO" id="GO:0008233">
    <property type="term" value="F:peptidase activity"/>
    <property type="evidence" value="ECO:0007669"/>
    <property type="project" value="UniProtKB-KW"/>
</dbReference>
<keyword evidence="5" id="KW-1185">Reference proteome</keyword>
<feature type="active site" evidence="1">
    <location>
        <position position="278"/>
    </location>
</feature>
<dbReference type="InterPro" id="IPR008269">
    <property type="entry name" value="Lon_proteolytic"/>
</dbReference>
<keyword evidence="1 4" id="KW-0378">Hydrolase</keyword>
<sequence>MQFKRISLLILLTAAVSLLAFYPLNLYIQKPGGAYDLSPIISVEGGDRDDQGSMSLMTVAIADATPISYLWASVADDQEIVKPQQIRRPNEDDREYDFRQLQLMSGSQFNALYVAFSRAGKPFTITYDGVYVVNVLPDGAADGSLLAGDKIVSIDGQPFQKMEELIGYLGEKEVGDTVSLQVESEGTVRTETITLKTIPGTERAGLGIEFTEDRNIETKPSVSINTADIGGPSAGLMFTLEIMNQLLDEDLTKGYKIAGTGEMHTNGEVGRIGGINYKIMAADRAGIEIFFAPDDELSEEVKKRNPDILSNYEEAVKTAEKIGTDMIIVPVKTVDDALNYLDELEPKGKSK</sequence>
<proteinExistence type="inferred from homology"/>
<dbReference type="EMBL" id="JBHSEC010000002">
    <property type="protein sequence ID" value="MFC4409321.1"/>
    <property type="molecule type" value="Genomic_DNA"/>
</dbReference>
<dbReference type="GO" id="GO:0006508">
    <property type="term" value="P:proteolysis"/>
    <property type="evidence" value="ECO:0007669"/>
    <property type="project" value="UniProtKB-KW"/>
</dbReference>